<dbReference type="Proteomes" id="UP000324222">
    <property type="component" value="Unassembled WGS sequence"/>
</dbReference>
<dbReference type="EMBL" id="VSRR010000897">
    <property type="protein sequence ID" value="MPC20665.1"/>
    <property type="molecule type" value="Genomic_DNA"/>
</dbReference>
<feature type="compositionally biased region" description="Basic and acidic residues" evidence="1">
    <location>
        <begin position="16"/>
        <end position="29"/>
    </location>
</feature>
<gene>
    <name evidence="2" type="ORF">E2C01_013619</name>
</gene>
<proteinExistence type="predicted"/>
<comment type="caution">
    <text evidence="2">The sequence shown here is derived from an EMBL/GenBank/DDBJ whole genome shotgun (WGS) entry which is preliminary data.</text>
</comment>
<evidence type="ECO:0000256" key="1">
    <source>
        <dbReference type="SAM" id="MobiDB-lite"/>
    </source>
</evidence>
<reference evidence="2 3" key="1">
    <citation type="submission" date="2019-05" db="EMBL/GenBank/DDBJ databases">
        <title>Another draft genome of Portunus trituberculatus and its Hox gene families provides insights of decapod evolution.</title>
        <authorList>
            <person name="Jeong J.-H."/>
            <person name="Song I."/>
            <person name="Kim S."/>
            <person name="Choi T."/>
            <person name="Kim D."/>
            <person name="Ryu S."/>
            <person name="Kim W."/>
        </authorList>
    </citation>
    <scope>NUCLEOTIDE SEQUENCE [LARGE SCALE GENOMIC DNA]</scope>
    <source>
        <tissue evidence="2">Muscle</tissue>
    </source>
</reference>
<name>A0A5B7DHU8_PORTR</name>
<evidence type="ECO:0000313" key="2">
    <source>
        <dbReference type="EMBL" id="MPC20665.1"/>
    </source>
</evidence>
<evidence type="ECO:0000313" key="3">
    <source>
        <dbReference type="Proteomes" id="UP000324222"/>
    </source>
</evidence>
<feature type="compositionally biased region" description="Basic residues" evidence="1">
    <location>
        <begin position="42"/>
        <end position="60"/>
    </location>
</feature>
<accession>A0A5B7DHU8</accession>
<organism evidence="2 3">
    <name type="scientific">Portunus trituberculatus</name>
    <name type="common">Swimming crab</name>
    <name type="synonym">Neptunus trituberculatus</name>
    <dbReference type="NCBI Taxonomy" id="210409"/>
    <lineage>
        <taxon>Eukaryota</taxon>
        <taxon>Metazoa</taxon>
        <taxon>Ecdysozoa</taxon>
        <taxon>Arthropoda</taxon>
        <taxon>Crustacea</taxon>
        <taxon>Multicrustacea</taxon>
        <taxon>Malacostraca</taxon>
        <taxon>Eumalacostraca</taxon>
        <taxon>Eucarida</taxon>
        <taxon>Decapoda</taxon>
        <taxon>Pleocyemata</taxon>
        <taxon>Brachyura</taxon>
        <taxon>Eubrachyura</taxon>
        <taxon>Portunoidea</taxon>
        <taxon>Portunidae</taxon>
        <taxon>Portuninae</taxon>
        <taxon>Portunus</taxon>
    </lineage>
</organism>
<dbReference type="AlphaFoldDB" id="A0A5B7DHU8"/>
<feature type="region of interest" description="Disordered" evidence="1">
    <location>
        <begin position="1"/>
        <end position="60"/>
    </location>
</feature>
<sequence length="145" mass="15921">MEKSSEQKGGAGDGGEGERPIDEPQESRVLKGTATGGEERSRTKRSRKDKGRGLGRGKALKRWRTWSHGVRRVPTTYGVPPSVLTTRKQTAWRRAGRRQVRSTAAAAQPLPTLLSCIVKVLPDSQIRRNFLSEPPATAGRRHVAS</sequence>
<keyword evidence="3" id="KW-1185">Reference proteome</keyword>
<protein>
    <submittedName>
        <fullName evidence="2">Uncharacterized protein</fullName>
    </submittedName>
</protein>